<comment type="caution">
    <text evidence="1">The sequence shown here is derived from an EMBL/GenBank/DDBJ whole genome shotgun (WGS) entry which is preliminary data.</text>
</comment>
<sequence>MQAIKIGGNLKKDEVQNLINRYFSDSKVTIREEDYQERYEFEFTLNNKRNIEDIAFYRAIANLIQDIILEIYIKPIIIDRVLKICGNYSSADKEIIFASAHSTILNQNYYIKEKNKINEEILNHIIENNHIIIDGFMNFRLRRYIYILDISIEKSIGEFEVEKEYQEFMNMLKYFVDVQEPKYELVNVIIKNNDYFLLDQDNNIIENGLLEYTPEEEFYKDISKADLLVSSLIVISPLKIKIHIEEGEEEELISVISKVFGDKIEFCHGCEKCEIKTKVKKGK</sequence>
<organism evidence="1 2">
    <name type="scientific">Tissierella pigra</name>
    <dbReference type="NCBI Taxonomy" id="2607614"/>
    <lineage>
        <taxon>Bacteria</taxon>
        <taxon>Bacillati</taxon>
        <taxon>Bacillota</taxon>
        <taxon>Tissierellia</taxon>
        <taxon>Tissierellales</taxon>
        <taxon>Tissierellaceae</taxon>
        <taxon>Tissierella</taxon>
    </lineage>
</organism>
<dbReference type="Proteomes" id="UP000469523">
    <property type="component" value="Unassembled WGS sequence"/>
</dbReference>
<proteinExistence type="predicted"/>
<dbReference type="EMBL" id="VUNQ01000014">
    <property type="protein sequence ID" value="MSU01424.1"/>
    <property type="molecule type" value="Genomic_DNA"/>
</dbReference>
<evidence type="ECO:0008006" key="3">
    <source>
        <dbReference type="Google" id="ProtNLM"/>
    </source>
</evidence>
<dbReference type="RefSeq" id="WP_154439841.1">
    <property type="nucleotide sequence ID" value="NZ_JAHLPJ010000001.1"/>
</dbReference>
<name>A0A6N7XXX3_9FIRM</name>
<dbReference type="Pfam" id="PF08812">
    <property type="entry name" value="YtxC"/>
    <property type="match status" value="1"/>
</dbReference>
<dbReference type="AlphaFoldDB" id="A0A6N7XXX3"/>
<evidence type="ECO:0000313" key="2">
    <source>
        <dbReference type="Proteomes" id="UP000469523"/>
    </source>
</evidence>
<reference evidence="1 2" key="1">
    <citation type="submission" date="2019-09" db="EMBL/GenBank/DDBJ databases">
        <title>In-depth cultivation of the pig gut microbiome towards novel bacterial diversity and tailored functional studies.</title>
        <authorList>
            <person name="Wylensek D."/>
            <person name="Hitch T.C.A."/>
            <person name="Clavel T."/>
        </authorList>
    </citation>
    <scope>NUCLEOTIDE SEQUENCE [LARGE SCALE GENOMIC DNA]</scope>
    <source>
        <strain evidence="1 2">WCA3-693-APC-4?</strain>
    </source>
</reference>
<accession>A0A6N7XXX3</accession>
<gene>
    <name evidence="1" type="ORF">FYJ83_08095</name>
</gene>
<dbReference type="InterPro" id="IPR014199">
    <property type="entry name" value="Spore_YtxC"/>
</dbReference>
<protein>
    <recommendedName>
        <fullName evidence="3">Sporulation protein YtxC</fullName>
    </recommendedName>
</protein>
<keyword evidence="2" id="KW-1185">Reference proteome</keyword>
<evidence type="ECO:0000313" key="1">
    <source>
        <dbReference type="EMBL" id="MSU01424.1"/>
    </source>
</evidence>